<comment type="caution">
    <text evidence="1">The sequence shown here is derived from an EMBL/GenBank/DDBJ whole genome shotgun (WGS) entry which is preliminary data.</text>
</comment>
<dbReference type="EMBL" id="BMKR01000006">
    <property type="protein sequence ID" value="GGF72254.1"/>
    <property type="molecule type" value="Genomic_DNA"/>
</dbReference>
<evidence type="ECO:0000313" key="1">
    <source>
        <dbReference type="EMBL" id="GGF72254.1"/>
    </source>
</evidence>
<reference evidence="1" key="2">
    <citation type="submission" date="2020-09" db="EMBL/GenBank/DDBJ databases">
        <authorList>
            <person name="Sun Q."/>
            <person name="Zhou Y."/>
        </authorList>
    </citation>
    <scope>NUCLEOTIDE SEQUENCE</scope>
    <source>
        <strain evidence="1">CGMCC 1.16134</strain>
    </source>
</reference>
<protein>
    <recommendedName>
        <fullName evidence="3">Replicative helicase inhibitor G39P N-terminal domain-containing protein</fullName>
    </recommendedName>
</protein>
<proteinExistence type="predicted"/>
<accession>A0A917C5U3</accession>
<evidence type="ECO:0008006" key="3">
    <source>
        <dbReference type="Google" id="ProtNLM"/>
    </source>
</evidence>
<gene>
    <name evidence="1" type="ORF">GCM10010912_16700</name>
</gene>
<keyword evidence="2" id="KW-1185">Reference proteome</keyword>
<dbReference type="Gene3D" id="1.10.8.200">
    <property type="entry name" value="Replisome organizer (g39p helicase loader/inhibitor protein)"/>
    <property type="match status" value="1"/>
</dbReference>
<evidence type="ECO:0000313" key="2">
    <source>
        <dbReference type="Proteomes" id="UP000637643"/>
    </source>
</evidence>
<dbReference type="Proteomes" id="UP000637643">
    <property type="component" value="Unassembled WGS sequence"/>
</dbReference>
<organism evidence="1 2">
    <name type="scientific">Paenibacillus albidus</name>
    <dbReference type="NCBI Taxonomy" id="2041023"/>
    <lineage>
        <taxon>Bacteria</taxon>
        <taxon>Bacillati</taxon>
        <taxon>Bacillota</taxon>
        <taxon>Bacilli</taxon>
        <taxon>Bacillales</taxon>
        <taxon>Paenibacillaceae</taxon>
        <taxon>Paenibacillus</taxon>
    </lineage>
</organism>
<dbReference type="AlphaFoldDB" id="A0A917C5U3"/>
<dbReference type="RefSeq" id="WP_189023808.1">
    <property type="nucleotide sequence ID" value="NZ_BMKR01000006.1"/>
</dbReference>
<reference evidence="1" key="1">
    <citation type="journal article" date="2014" name="Int. J. Syst. Evol. Microbiol.">
        <title>Complete genome sequence of Corynebacterium casei LMG S-19264T (=DSM 44701T), isolated from a smear-ripened cheese.</title>
        <authorList>
            <consortium name="US DOE Joint Genome Institute (JGI-PGF)"/>
            <person name="Walter F."/>
            <person name="Albersmeier A."/>
            <person name="Kalinowski J."/>
            <person name="Ruckert C."/>
        </authorList>
    </citation>
    <scope>NUCLEOTIDE SEQUENCE</scope>
    <source>
        <strain evidence="1">CGMCC 1.16134</strain>
    </source>
</reference>
<name>A0A917C5U3_9BACL</name>
<sequence length="113" mass="13288">MHKGEVAALLIAIRKDYEHFDTSDESIERHLKYLRDFPLDQALRNVAEHVLTSDFPPRISQIRGRIGSRTLSEQSKEEAEAYMQELESFEQTAVRPSDEIRRRLSELRSRFIE</sequence>